<evidence type="ECO:0000256" key="11">
    <source>
        <dbReference type="RuleBase" id="RU367015"/>
    </source>
</evidence>
<dbReference type="PANTHER" id="PTHR31528">
    <property type="entry name" value="4-AMINO-5-HYDROXYMETHYL-2-METHYLPYRIMIDINE PHOSPHATE SYNTHASE THI11-RELATED"/>
    <property type="match status" value="1"/>
</dbReference>
<dbReference type="Pfam" id="PF09084">
    <property type="entry name" value="NMT1"/>
    <property type="match status" value="1"/>
</dbReference>
<keyword evidence="6" id="KW-0479">Metal-binding</keyword>
<dbReference type="GO" id="GO:0009229">
    <property type="term" value="P:thiamine diphosphate biosynthetic process"/>
    <property type="evidence" value="ECO:0007669"/>
    <property type="project" value="UniProtKB-UniRule"/>
</dbReference>
<comment type="subunit">
    <text evidence="4 11">Homodimer.</text>
</comment>
<evidence type="ECO:0000256" key="1">
    <source>
        <dbReference type="ARBA" id="ARBA00003469"/>
    </source>
</evidence>
<keyword evidence="7 11" id="KW-0663">Pyridoxal phosphate</keyword>
<comment type="cofactor">
    <cofactor evidence="11">
        <name>Fe cation</name>
        <dbReference type="ChEBI" id="CHEBI:24875"/>
    </cofactor>
</comment>
<protein>
    <recommendedName>
        <fullName evidence="11">4-amino-5-hydroxymethyl-2-methylpyrimidine phosphate synthase</fullName>
        <shortName evidence="11">HMP-P synthase</shortName>
        <shortName evidence="11">Hydroxymethylpyrimidine phosphate synthase</shortName>
    </recommendedName>
</protein>
<keyword evidence="9 11" id="KW-0408">Iron</keyword>
<reference evidence="13" key="1">
    <citation type="submission" date="2014-06" db="EMBL/GenBank/DDBJ databases">
        <authorList>
            <person name="Berkman J.Paul."/>
        </authorList>
    </citation>
    <scope>NUCLEOTIDE SEQUENCE [LARGE SCALE GENOMIC DNA]</scope>
</reference>
<evidence type="ECO:0000256" key="6">
    <source>
        <dbReference type="ARBA" id="ARBA00022723"/>
    </source>
</evidence>
<reference evidence="15" key="2">
    <citation type="submission" date="2014-06" db="EMBL/GenBank/DDBJ databases">
        <authorList>
            <person name="Berkman P.J."/>
        </authorList>
    </citation>
    <scope>NUCLEOTIDE SEQUENCE [LARGE SCALE GENOMIC DNA]</scope>
</reference>
<evidence type="ECO:0000256" key="4">
    <source>
        <dbReference type="ARBA" id="ARBA00011738"/>
    </source>
</evidence>
<organism evidence="13 15">
    <name type="scientific">Sporisorium scitamineum</name>
    <dbReference type="NCBI Taxonomy" id="49012"/>
    <lineage>
        <taxon>Eukaryota</taxon>
        <taxon>Fungi</taxon>
        <taxon>Dikarya</taxon>
        <taxon>Basidiomycota</taxon>
        <taxon>Ustilaginomycotina</taxon>
        <taxon>Ustilaginomycetes</taxon>
        <taxon>Ustilaginales</taxon>
        <taxon>Ustilaginaceae</taxon>
        <taxon>Sporisorium</taxon>
    </lineage>
</organism>
<dbReference type="InterPro" id="IPR027939">
    <property type="entry name" value="NMT1/THI5"/>
</dbReference>
<evidence type="ECO:0000259" key="12">
    <source>
        <dbReference type="Pfam" id="PF09084"/>
    </source>
</evidence>
<name>A0A0F7RRU1_9BASI</name>
<evidence type="ECO:0000313" key="15">
    <source>
        <dbReference type="Proteomes" id="UP000242770"/>
    </source>
</evidence>
<evidence type="ECO:0000256" key="3">
    <source>
        <dbReference type="ARBA" id="ARBA00009406"/>
    </source>
</evidence>
<dbReference type="OrthoDB" id="434407at2759"/>
<dbReference type="PANTHER" id="PTHR31528:SF1">
    <property type="entry name" value="4-AMINO-5-HYDROXYMETHYL-2-METHYLPYRIMIDINE PHOSPHATE SYNTHASE THI11-RELATED"/>
    <property type="match status" value="1"/>
</dbReference>
<evidence type="ECO:0000256" key="10">
    <source>
        <dbReference type="ARBA" id="ARBA00048179"/>
    </source>
</evidence>
<dbReference type="Proteomes" id="UP000242770">
    <property type="component" value="Unassembled WGS sequence"/>
</dbReference>
<dbReference type="SUPFAM" id="SSF53850">
    <property type="entry name" value="Periplasmic binding protein-like II"/>
    <property type="match status" value="1"/>
</dbReference>
<comment type="similarity">
    <text evidence="3 11">Belongs to the NMT1/THI5 family.</text>
</comment>
<dbReference type="EMBL" id="CCFA01000009">
    <property type="protein sequence ID" value="CDR98495.1"/>
    <property type="molecule type" value="Genomic_DNA"/>
</dbReference>
<dbReference type="STRING" id="49012.A0A0F7RRU1"/>
<dbReference type="InterPro" id="IPR015168">
    <property type="entry name" value="SsuA/THI5"/>
</dbReference>
<dbReference type="GO" id="GO:0016740">
    <property type="term" value="F:transferase activity"/>
    <property type="evidence" value="ECO:0007669"/>
    <property type="project" value="UniProtKB-KW"/>
</dbReference>
<evidence type="ECO:0000313" key="13">
    <source>
        <dbReference type="EMBL" id="CDR98495.1"/>
    </source>
</evidence>
<gene>
    <name evidence="13" type="primary">SSCI00060.1</name>
    <name evidence="14" type="ORF">SPSC_02085</name>
</gene>
<comment type="pathway">
    <text evidence="2 11">Cofactor biosynthesis; thiamine diphosphate biosynthesis.</text>
</comment>
<proteinExistence type="inferred from homology"/>
<keyword evidence="8 11" id="KW-0784">Thiamine biosynthesis</keyword>
<evidence type="ECO:0000256" key="5">
    <source>
        <dbReference type="ARBA" id="ARBA00022679"/>
    </source>
</evidence>
<dbReference type="CDD" id="cd13650">
    <property type="entry name" value="PBP2_THI5"/>
    <property type="match status" value="1"/>
</dbReference>
<dbReference type="UniPathway" id="UPA00060"/>
<evidence type="ECO:0000256" key="8">
    <source>
        <dbReference type="ARBA" id="ARBA00022977"/>
    </source>
</evidence>
<feature type="domain" description="SsuA/THI5-like" evidence="12">
    <location>
        <begin position="16"/>
        <end position="239"/>
    </location>
</feature>
<evidence type="ECO:0000256" key="9">
    <source>
        <dbReference type="ARBA" id="ARBA00023004"/>
    </source>
</evidence>
<sequence>MSSDKITFLTNWQAVPYHLPVYRAQSQGYFAKEGIKVAILEPNDPSDVTEIIGTGKADMGLKAMIHTLAAKGMRGYPVTSIGTLVDEPATGIIYIEGSGITSDFQSLRGKRIGYVGEFGKIQIDELTSHFGMKPEDYTAVRVGMNATEAIIEGRVDAAIGLENVQMVELEDWCEQQGRPKSDVKMLRIDELAELGCCCFCSILYIANDNFVSQHPDKVRAFMRAVKRAADDLFDQPQQAWDDFKLFKKSMQGPINARIFERSFAYMSRDCANVPRDWTKVTNYCKRLGIIDASFEPNMTNSYLSWDVDAQDNVDPDAKQKEIAEYQVHEAHKLLASAGTRALPSFGYKLAKPSAVKVSA</sequence>
<dbReference type="GO" id="GO:0046872">
    <property type="term" value="F:metal ion binding"/>
    <property type="evidence" value="ECO:0007669"/>
    <property type="project" value="UniProtKB-KW"/>
</dbReference>
<keyword evidence="5" id="KW-0808">Transferase</keyword>
<dbReference type="Gene3D" id="3.40.190.10">
    <property type="entry name" value="Periplasmic binding protein-like II"/>
    <property type="match status" value="2"/>
</dbReference>
<dbReference type="GO" id="GO:0009228">
    <property type="term" value="P:thiamine biosynthetic process"/>
    <property type="evidence" value="ECO:0007669"/>
    <property type="project" value="UniProtKB-UniRule"/>
</dbReference>
<dbReference type="AlphaFoldDB" id="A0A0F7RRU1"/>
<comment type="catalytic activity">
    <reaction evidence="10">
        <text>N(6)-(pyridoxal phosphate)-L-lysyl-[4-amino-5-hydroxymethyl-2-methylpyrimidine phosphate synthase] + L-histidyl-[4-amino-5-hydroxymethyl-2-methylpyrimidine phosphate synthase] + 2 Fe(3+) + 4 H2O = L-lysyl-[4-amino-5-hydroxymethyl-2-methylpyrimidine phosphate synthase] + (2S)-2-amino-5-hydroxy-4-oxopentanoyl-[4-amino-5-hydroxymethyl-2-methylpyrimidine phosphate synthase] + 4-amino-2-methyl-5-(phosphooxymethyl)pyrimidine + 3-oxopropanoate + 2 Fe(2+) + 2 H(+)</text>
        <dbReference type="Rhea" id="RHEA:65756"/>
        <dbReference type="Rhea" id="RHEA-COMP:16892"/>
        <dbReference type="Rhea" id="RHEA-COMP:16893"/>
        <dbReference type="Rhea" id="RHEA-COMP:16894"/>
        <dbReference type="Rhea" id="RHEA-COMP:16895"/>
        <dbReference type="ChEBI" id="CHEBI:15377"/>
        <dbReference type="ChEBI" id="CHEBI:15378"/>
        <dbReference type="ChEBI" id="CHEBI:29033"/>
        <dbReference type="ChEBI" id="CHEBI:29034"/>
        <dbReference type="ChEBI" id="CHEBI:29969"/>
        <dbReference type="ChEBI" id="CHEBI:29979"/>
        <dbReference type="ChEBI" id="CHEBI:33190"/>
        <dbReference type="ChEBI" id="CHEBI:58354"/>
        <dbReference type="ChEBI" id="CHEBI:143915"/>
        <dbReference type="ChEBI" id="CHEBI:157692"/>
    </reaction>
    <physiologicalReaction direction="left-to-right" evidence="10">
        <dbReference type="Rhea" id="RHEA:65757"/>
    </physiologicalReaction>
</comment>
<evidence type="ECO:0000256" key="7">
    <source>
        <dbReference type="ARBA" id="ARBA00022898"/>
    </source>
</evidence>
<dbReference type="EMBL" id="LK056662">
    <property type="protein sequence ID" value="CDU23456.1"/>
    <property type="molecule type" value="Genomic_DNA"/>
</dbReference>
<evidence type="ECO:0000256" key="2">
    <source>
        <dbReference type="ARBA" id="ARBA00004948"/>
    </source>
</evidence>
<accession>A0A0F7RRU1</accession>
<keyword evidence="15" id="KW-1185">Reference proteome</keyword>
<reference evidence="14" key="3">
    <citation type="submission" date="2014-06" db="EMBL/GenBank/DDBJ databases">
        <authorList>
            <person name="Ju J."/>
            <person name="Zhang J."/>
        </authorList>
    </citation>
    <scope>NUCLEOTIDE SEQUENCE</scope>
    <source>
        <strain evidence="14">SscI8</strain>
    </source>
</reference>
<evidence type="ECO:0000313" key="14">
    <source>
        <dbReference type="EMBL" id="CDU23456.1"/>
    </source>
</evidence>
<comment type="function">
    <text evidence="1 11">Responsible for the formation of the pyrimidine heterocycle in the thiamine biosynthesis pathway. Catalyzes the formation of hydroxymethylpyrimidine phosphate (HMP-P) from histidine and pyridoxal phosphate (PLP). The protein uses PLP and the active site histidine to form HMP-P, generating an inactive enzyme. The enzyme can only undergo a single turnover, which suggests it is a suicide enzyme.</text>
</comment>